<reference evidence="12" key="1">
    <citation type="submission" date="2024-10" db="EMBL/GenBank/DDBJ databases">
        <authorList>
            <person name="Ryan C."/>
        </authorList>
    </citation>
    <scope>NUCLEOTIDE SEQUENCE [LARGE SCALE GENOMIC DNA]</scope>
</reference>
<evidence type="ECO:0000313" key="12">
    <source>
        <dbReference type="EMBL" id="CAL4991097.1"/>
    </source>
</evidence>
<sequence length="896" mass="100938">MEAVLISRAVGILLTKLTETIEKNMKLRKELKTNLHDIKCEMVMINQAVQKYAESKELRWWILEVQELAYDIEDKIDEFTERLACSAKAGWVGRKIHQQKTKGTRVEFAEEIQVLKERARRAYERRNTFMGGAAPSAPEQDPGPSSTKPYIPEDELVGIAESKKEVLKLLEPAAEGEQERLRVISIVGCRGIGKTTLAKVVFQSLDGKCSASAVASECKDGRGLLADILFKMLGGEKDTTSSLEQLGENLSRHLQAQERYLIFVDDIQTDVWETIKFSFPINIGGRIIVTTSIQSIAEEWISNGGFVYKMETLSDVDSKALLMKEIFGHRTESSPDFDGLQTILKKCDGLPLALINIAQLLKKPHQRTSIYCSKLCRDLGSHLHNEKVLSRMKRVLIHSYNDLPSHDLKTCLLSVSIFPEDHHIKRKRLIRRWLAEGLVVKDVGRNLEDVASDRFEELIDRSMIQTVCTSNSAAVKTCQVRGVLLDFIAHKSASENFITFINSNEPISKTESEATCAVRRLSLHNTTETGAIVNNDFSRIRSLTIFGHVGGYIEFQKCKFLRVLDLEKCTELKETDIHDICKLMQLKYLSLRGTNVSEIPKEISNLQHLETLDIRETNVTVLPIEVFNLPQLAHLFGQFKLPCQLNKVREGHKLQKFFSQSSRLQTLAGFFIDANHAFPQILLHISKLRKVKVLSDGIQSEDSVNLLISSLQGRFLGDNALQSLSIDFGDHSIDFLDYLKPPCLLTSVKLHGKLTKLPDFIKSLQDLELHLSSTSLCSACLLSALESLDRLLYLKLVEDCSEFVNSSFDFRSDGFPRLQRLCIQAPKLPNLNIQDGAMRCLISLRLLCVDISGFPVDCIGNLNDLKEISLATSVSADTRKAWETAAKQHKNRPELM</sequence>
<proteinExistence type="inferred from homology"/>
<dbReference type="GO" id="GO:0042742">
    <property type="term" value="P:defense response to bacterium"/>
    <property type="evidence" value="ECO:0007669"/>
    <property type="project" value="UniProtKB-ARBA"/>
</dbReference>
<dbReference type="InterPro" id="IPR044974">
    <property type="entry name" value="Disease_R_plants"/>
</dbReference>
<dbReference type="Gene3D" id="3.40.50.300">
    <property type="entry name" value="P-loop containing nucleotide triphosphate hydrolases"/>
    <property type="match status" value="1"/>
</dbReference>
<dbReference type="GO" id="GO:0002758">
    <property type="term" value="P:innate immune response-activating signaling pathway"/>
    <property type="evidence" value="ECO:0007669"/>
    <property type="project" value="UniProtKB-ARBA"/>
</dbReference>
<dbReference type="InterPro" id="IPR041118">
    <property type="entry name" value="Rx_N"/>
</dbReference>
<dbReference type="Pfam" id="PF23559">
    <property type="entry name" value="WHD_DRP"/>
    <property type="match status" value="1"/>
</dbReference>
<name>A0ABC9B2X0_9POAL</name>
<keyword evidence="3" id="KW-0677">Repeat</keyword>
<dbReference type="Pfam" id="PF18052">
    <property type="entry name" value="Rx_N"/>
    <property type="match status" value="1"/>
</dbReference>
<evidence type="ECO:0000256" key="3">
    <source>
        <dbReference type="ARBA" id="ARBA00022737"/>
    </source>
</evidence>
<dbReference type="Pfam" id="PF00931">
    <property type="entry name" value="NB-ARC"/>
    <property type="match status" value="1"/>
</dbReference>
<evidence type="ECO:0000256" key="4">
    <source>
        <dbReference type="ARBA" id="ARBA00022741"/>
    </source>
</evidence>
<dbReference type="InterPro" id="IPR055414">
    <property type="entry name" value="LRR_R13L4/SHOC2-like"/>
</dbReference>
<evidence type="ECO:0000313" key="13">
    <source>
        <dbReference type="Proteomes" id="UP001497457"/>
    </source>
</evidence>
<dbReference type="InterPro" id="IPR058922">
    <property type="entry name" value="WHD_DRP"/>
</dbReference>
<dbReference type="SUPFAM" id="SSF52540">
    <property type="entry name" value="P-loop containing nucleoside triphosphate hydrolases"/>
    <property type="match status" value="1"/>
</dbReference>
<dbReference type="Proteomes" id="UP001497457">
    <property type="component" value="Chromosome 24b"/>
</dbReference>
<feature type="domain" description="NB-ARC" evidence="8">
    <location>
        <begin position="178"/>
        <end position="328"/>
    </location>
</feature>
<dbReference type="PRINTS" id="PR00364">
    <property type="entry name" value="DISEASERSIST"/>
</dbReference>
<dbReference type="InterPro" id="IPR042197">
    <property type="entry name" value="Apaf_helical"/>
</dbReference>
<dbReference type="Gene3D" id="1.20.5.4130">
    <property type="match status" value="1"/>
</dbReference>
<keyword evidence="4" id="KW-0547">Nucleotide-binding</keyword>
<dbReference type="PANTHER" id="PTHR23155:SF1227">
    <property type="entry name" value="OS11G0462500 PROTEIN"/>
    <property type="match status" value="1"/>
</dbReference>
<evidence type="ECO:0000259" key="9">
    <source>
        <dbReference type="Pfam" id="PF18052"/>
    </source>
</evidence>
<evidence type="ECO:0000259" key="8">
    <source>
        <dbReference type="Pfam" id="PF00931"/>
    </source>
</evidence>
<dbReference type="FunFam" id="1.10.10.10:FF:000322">
    <property type="entry name" value="Probable disease resistance protein At1g63360"/>
    <property type="match status" value="1"/>
</dbReference>
<dbReference type="AlphaFoldDB" id="A0ABC9B2X0"/>
<dbReference type="InterPro" id="IPR032675">
    <property type="entry name" value="LRR_dom_sf"/>
</dbReference>
<evidence type="ECO:0000259" key="11">
    <source>
        <dbReference type="Pfam" id="PF23598"/>
    </source>
</evidence>
<dbReference type="GO" id="GO:0000166">
    <property type="term" value="F:nucleotide binding"/>
    <property type="evidence" value="ECO:0007669"/>
    <property type="project" value="UniProtKB-KW"/>
</dbReference>
<dbReference type="Gene3D" id="1.10.8.430">
    <property type="entry name" value="Helical domain of apoptotic protease-activating factors"/>
    <property type="match status" value="1"/>
</dbReference>
<comment type="similarity">
    <text evidence="1">Belongs to the disease resistance NB-LRR family.</text>
</comment>
<gene>
    <name evidence="12" type="ORF">URODEC1_LOCUS60505</name>
</gene>
<dbReference type="EMBL" id="OZ075134">
    <property type="protein sequence ID" value="CAL4991097.1"/>
    <property type="molecule type" value="Genomic_DNA"/>
</dbReference>
<keyword evidence="5" id="KW-0611">Plant defense</keyword>
<dbReference type="SUPFAM" id="SSF52058">
    <property type="entry name" value="L domain-like"/>
    <property type="match status" value="1"/>
</dbReference>
<dbReference type="Gene3D" id="3.80.10.10">
    <property type="entry name" value="Ribonuclease Inhibitor"/>
    <property type="match status" value="1"/>
</dbReference>
<dbReference type="PANTHER" id="PTHR23155">
    <property type="entry name" value="DISEASE RESISTANCE PROTEIN RP"/>
    <property type="match status" value="1"/>
</dbReference>
<accession>A0ABC9B2X0</accession>
<feature type="domain" description="Disease resistance N-terminal" evidence="9">
    <location>
        <begin position="9"/>
        <end position="87"/>
    </location>
</feature>
<dbReference type="GO" id="GO:0009626">
    <property type="term" value="P:plant-type hypersensitive response"/>
    <property type="evidence" value="ECO:0007669"/>
    <property type="project" value="UniProtKB-ARBA"/>
</dbReference>
<feature type="region of interest" description="Disordered" evidence="7">
    <location>
        <begin position="129"/>
        <end position="149"/>
    </location>
</feature>
<evidence type="ECO:0000256" key="2">
    <source>
        <dbReference type="ARBA" id="ARBA00022614"/>
    </source>
</evidence>
<dbReference type="InterPro" id="IPR027417">
    <property type="entry name" value="P-loop_NTPase"/>
</dbReference>
<dbReference type="Gene3D" id="1.10.10.10">
    <property type="entry name" value="Winged helix-like DNA-binding domain superfamily/Winged helix DNA-binding domain"/>
    <property type="match status" value="1"/>
</dbReference>
<evidence type="ECO:0000256" key="5">
    <source>
        <dbReference type="ARBA" id="ARBA00022821"/>
    </source>
</evidence>
<feature type="domain" description="Disease resistance R13L4/SHOC-2-like LRR" evidence="11">
    <location>
        <begin position="540"/>
        <end position="895"/>
    </location>
</feature>
<dbReference type="InterPro" id="IPR036388">
    <property type="entry name" value="WH-like_DNA-bd_sf"/>
</dbReference>
<evidence type="ECO:0000259" key="10">
    <source>
        <dbReference type="Pfam" id="PF23559"/>
    </source>
</evidence>
<keyword evidence="6" id="KW-0175">Coiled coil</keyword>
<evidence type="ECO:0000256" key="6">
    <source>
        <dbReference type="ARBA" id="ARBA00023054"/>
    </source>
</evidence>
<evidence type="ECO:0000256" key="7">
    <source>
        <dbReference type="SAM" id="MobiDB-lite"/>
    </source>
</evidence>
<evidence type="ECO:0000256" key="1">
    <source>
        <dbReference type="ARBA" id="ARBA00008894"/>
    </source>
</evidence>
<dbReference type="InterPro" id="IPR002182">
    <property type="entry name" value="NB-ARC"/>
</dbReference>
<protein>
    <submittedName>
        <fullName evidence="12">Uncharacterized protein</fullName>
    </submittedName>
</protein>
<feature type="domain" description="Disease resistance protein winged helix" evidence="10">
    <location>
        <begin position="417"/>
        <end position="488"/>
    </location>
</feature>
<dbReference type="Pfam" id="PF23598">
    <property type="entry name" value="LRR_14"/>
    <property type="match status" value="1"/>
</dbReference>
<organism evidence="12 13">
    <name type="scientific">Urochloa decumbens</name>
    <dbReference type="NCBI Taxonomy" id="240449"/>
    <lineage>
        <taxon>Eukaryota</taxon>
        <taxon>Viridiplantae</taxon>
        <taxon>Streptophyta</taxon>
        <taxon>Embryophyta</taxon>
        <taxon>Tracheophyta</taxon>
        <taxon>Spermatophyta</taxon>
        <taxon>Magnoliopsida</taxon>
        <taxon>Liliopsida</taxon>
        <taxon>Poales</taxon>
        <taxon>Poaceae</taxon>
        <taxon>PACMAD clade</taxon>
        <taxon>Panicoideae</taxon>
        <taxon>Panicodae</taxon>
        <taxon>Paniceae</taxon>
        <taxon>Melinidinae</taxon>
        <taxon>Urochloa</taxon>
    </lineage>
</organism>
<keyword evidence="13" id="KW-1185">Reference proteome</keyword>
<keyword evidence="2" id="KW-0433">Leucine-rich repeat</keyword>